<organism evidence="1">
    <name type="scientific">uncultured bacterium</name>
    <name type="common">gcode 4</name>
    <dbReference type="NCBI Taxonomy" id="1234023"/>
    <lineage>
        <taxon>Bacteria</taxon>
        <taxon>environmental samples</taxon>
    </lineage>
</organism>
<accession>K1YE88</accession>
<feature type="non-terminal residue" evidence="1">
    <location>
        <position position="22"/>
    </location>
</feature>
<protein>
    <submittedName>
        <fullName evidence="1">Uncharacterized protein</fullName>
    </submittedName>
</protein>
<gene>
    <name evidence="1" type="ORF">ACD_78C00006G0007</name>
</gene>
<comment type="caution">
    <text evidence="1">The sequence shown here is derived from an EMBL/GenBank/DDBJ whole genome shotgun (WGS) entry which is preliminary data.</text>
</comment>
<dbReference type="EMBL" id="AMFJ01034006">
    <property type="protein sequence ID" value="EKD30573.1"/>
    <property type="molecule type" value="Genomic_DNA"/>
</dbReference>
<evidence type="ECO:0000313" key="1">
    <source>
        <dbReference type="EMBL" id="EKD30573.1"/>
    </source>
</evidence>
<reference evidence="1" key="1">
    <citation type="journal article" date="2012" name="Science">
        <title>Fermentation, hydrogen, and sulfur metabolism in multiple uncultivated bacterial phyla.</title>
        <authorList>
            <person name="Wrighton K.C."/>
            <person name="Thomas B.C."/>
            <person name="Sharon I."/>
            <person name="Miller C.S."/>
            <person name="Castelle C.J."/>
            <person name="VerBerkmoes N.C."/>
            <person name="Wilkins M.J."/>
            <person name="Hettich R.L."/>
            <person name="Lipton M.S."/>
            <person name="Williams K.H."/>
            <person name="Long P.E."/>
            <person name="Banfield J.F."/>
        </authorList>
    </citation>
    <scope>NUCLEOTIDE SEQUENCE [LARGE SCALE GENOMIC DNA]</scope>
</reference>
<sequence length="22" mass="2683">MFNRIFRIFLILLPWSVLGTVF</sequence>
<proteinExistence type="predicted"/>
<dbReference type="AlphaFoldDB" id="K1YE88"/>
<name>K1YE88_9BACT</name>